<reference evidence="2" key="1">
    <citation type="journal article" date="2023" name="bioRxiv">
        <title>Improved chromosome-level genome assembly for marigold (Tagetes erecta).</title>
        <authorList>
            <person name="Jiang F."/>
            <person name="Yuan L."/>
            <person name="Wang S."/>
            <person name="Wang H."/>
            <person name="Xu D."/>
            <person name="Wang A."/>
            <person name="Fan W."/>
        </authorList>
    </citation>
    <scope>NUCLEOTIDE SEQUENCE</scope>
    <source>
        <strain evidence="2">WSJ</strain>
        <tissue evidence="2">Leaf</tissue>
    </source>
</reference>
<evidence type="ECO:0000256" key="1">
    <source>
        <dbReference type="SAM" id="Phobius"/>
    </source>
</evidence>
<feature type="transmembrane region" description="Helical" evidence="1">
    <location>
        <begin position="12"/>
        <end position="35"/>
    </location>
</feature>
<keyword evidence="1" id="KW-0472">Membrane</keyword>
<comment type="caution">
    <text evidence="2">The sequence shown here is derived from an EMBL/GenBank/DDBJ whole genome shotgun (WGS) entry which is preliminary data.</text>
</comment>
<keyword evidence="1" id="KW-0812">Transmembrane</keyword>
<dbReference type="EMBL" id="JAUHHV010000005">
    <property type="protein sequence ID" value="KAK1424955.1"/>
    <property type="molecule type" value="Genomic_DNA"/>
</dbReference>
<protein>
    <submittedName>
        <fullName evidence="2">Uncharacterized protein</fullName>
    </submittedName>
</protein>
<accession>A0AAD8KL00</accession>
<organism evidence="2 3">
    <name type="scientific">Tagetes erecta</name>
    <name type="common">African marigold</name>
    <dbReference type="NCBI Taxonomy" id="13708"/>
    <lineage>
        <taxon>Eukaryota</taxon>
        <taxon>Viridiplantae</taxon>
        <taxon>Streptophyta</taxon>
        <taxon>Embryophyta</taxon>
        <taxon>Tracheophyta</taxon>
        <taxon>Spermatophyta</taxon>
        <taxon>Magnoliopsida</taxon>
        <taxon>eudicotyledons</taxon>
        <taxon>Gunneridae</taxon>
        <taxon>Pentapetalae</taxon>
        <taxon>asterids</taxon>
        <taxon>campanulids</taxon>
        <taxon>Asterales</taxon>
        <taxon>Asteraceae</taxon>
        <taxon>Asteroideae</taxon>
        <taxon>Heliantheae alliance</taxon>
        <taxon>Tageteae</taxon>
        <taxon>Tagetes</taxon>
    </lineage>
</organism>
<dbReference type="Proteomes" id="UP001229421">
    <property type="component" value="Unassembled WGS sequence"/>
</dbReference>
<proteinExistence type="predicted"/>
<evidence type="ECO:0000313" key="2">
    <source>
        <dbReference type="EMBL" id="KAK1424955.1"/>
    </source>
</evidence>
<evidence type="ECO:0000313" key="3">
    <source>
        <dbReference type="Proteomes" id="UP001229421"/>
    </source>
</evidence>
<name>A0AAD8KL00_TARER</name>
<dbReference type="AlphaFoldDB" id="A0AAD8KL00"/>
<gene>
    <name evidence="2" type="ORF">QVD17_20296</name>
</gene>
<keyword evidence="1" id="KW-1133">Transmembrane helix</keyword>
<keyword evidence="3" id="KW-1185">Reference proteome</keyword>
<sequence>MFLKFYGLCHFIRICTSLAFMFGLNFLFFTIRFSIKMGFLSLLLLKALIPLYDEFNISTLHPSVSIFLCQ</sequence>